<dbReference type="EMBL" id="DWWT01000017">
    <property type="protein sequence ID" value="HJC05391.1"/>
    <property type="molecule type" value="Genomic_DNA"/>
</dbReference>
<dbReference type="PROSITE" id="PS00716">
    <property type="entry name" value="SIGMA70_2"/>
    <property type="match status" value="1"/>
</dbReference>
<organism evidence="9 10">
    <name type="scientific">Candidatus Enterocloster excrementipullorum</name>
    <dbReference type="NCBI Taxonomy" id="2838559"/>
    <lineage>
        <taxon>Bacteria</taxon>
        <taxon>Bacillati</taxon>
        <taxon>Bacillota</taxon>
        <taxon>Clostridia</taxon>
        <taxon>Lachnospirales</taxon>
        <taxon>Lachnospiraceae</taxon>
        <taxon>Enterocloster</taxon>
    </lineage>
</organism>
<dbReference type="InterPro" id="IPR014284">
    <property type="entry name" value="RNA_pol_sigma-70_dom"/>
</dbReference>
<dbReference type="Gene3D" id="1.10.601.10">
    <property type="entry name" value="RNA Polymerase Primary Sigma Factor"/>
    <property type="match status" value="2"/>
</dbReference>
<dbReference type="InterPro" id="IPR050239">
    <property type="entry name" value="Sigma-70_RNA_pol_init_factors"/>
</dbReference>
<feature type="domain" description="RNA polymerase sigma-70" evidence="8">
    <location>
        <begin position="373"/>
        <end position="399"/>
    </location>
</feature>
<evidence type="ECO:0000256" key="4">
    <source>
        <dbReference type="ARBA" id="ARBA00023163"/>
    </source>
</evidence>
<dbReference type="Pfam" id="PF04542">
    <property type="entry name" value="Sigma70_r2"/>
    <property type="match status" value="1"/>
</dbReference>
<dbReference type="Proteomes" id="UP000823910">
    <property type="component" value="Unassembled WGS sequence"/>
</dbReference>
<evidence type="ECO:0000313" key="10">
    <source>
        <dbReference type="Proteomes" id="UP000823910"/>
    </source>
</evidence>
<accession>A0A9D2SG94</accession>
<dbReference type="PANTHER" id="PTHR30603">
    <property type="entry name" value="RNA POLYMERASE SIGMA FACTOR RPO"/>
    <property type="match status" value="1"/>
</dbReference>
<dbReference type="SUPFAM" id="SSF88946">
    <property type="entry name" value="Sigma2 domain of RNA polymerase sigma factors"/>
    <property type="match status" value="1"/>
</dbReference>
<dbReference type="GO" id="GO:0006352">
    <property type="term" value="P:DNA-templated transcription initiation"/>
    <property type="evidence" value="ECO:0007669"/>
    <property type="project" value="InterPro"/>
</dbReference>
<dbReference type="Gene3D" id="1.10.10.10">
    <property type="entry name" value="Winged helix-like DNA-binding domain superfamily/Winged helix DNA-binding domain"/>
    <property type="match status" value="2"/>
</dbReference>
<keyword evidence="1 5" id="KW-0805">Transcription regulation</keyword>
<dbReference type="InterPro" id="IPR007630">
    <property type="entry name" value="RNA_pol_sigma70_r4"/>
</dbReference>
<reference evidence="9" key="2">
    <citation type="submission" date="2021-04" db="EMBL/GenBank/DDBJ databases">
        <authorList>
            <person name="Gilroy R."/>
        </authorList>
    </citation>
    <scope>NUCLEOTIDE SEQUENCE</scope>
    <source>
        <strain evidence="9">CHK180-15479</strain>
    </source>
</reference>
<evidence type="ECO:0000313" key="9">
    <source>
        <dbReference type="EMBL" id="HJC05391.1"/>
    </source>
</evidence>
<dbReference type="InterPro" id="IPR000943">
    <property type="entry name" value="RNA_pol_sigma70"/>
</dbReference>
<dbReference type="PRINTS" id="PR00046">
    <property type="entry name" value="SIGMA70FCT"/>
</dbReference>
<dbReference type="Pfam" id="PF04545">
    <property type="entry name" value="Sigma70_r4"/>
    <property type="match status" value="1"/>
</dbReference>
<dbReference type="PROSITE" id="PS00715">
    <property type="entry name" value="SIGMA70_1"/>
    <property type="match status" value="1"/>
</dbReference>
<gene>
    <name evidence="9" type="ORF">H9704_04460</name>
</gene>
<keyword evidence="2 5" id="KW-0731">Sigma factor</keyword>
<evidence type="ECO:0000256" key="2">
    <source>
        <dbReference type="ARBA" id="ARBA00023082"/>
    </source>
</evidence>
<name>A0A9D2SG94_9FIRM</name>
<dbReference type="SUPFAM" id="SSF88659">
    <property type="entry name" value="Sigma3 and sigma4 domains of RNA polymerase sigma factors"/>
    <property type="match status" value="2"/>
</dbReference>
<dbReference type="InterPro" id="IPR036388">
    <property type="entry name" value="WH-like_DNA-bd_sf"/>
</dbReference>
<dbReference type="InterPro" id="IPR013324">
    <property type="entry name" value="RNA_pol_sigma_r3/r4-like"/>
</dbReference>
<comment type="caution">
    <text evidence="9">The sequence shown here is derived from an EMBL/GenBank/DDBJ whole genome shotgun (WGS) entry which is preliminary data.</text>
</comment>
<dbReference type="GO" id="GO:0016987">
    <property type="term" value="F:sigma factor activity"/>
    <property type="evidence" value="ECO:0007669"/>
    <property type="project" value="UniProtKB-KW"/>
</dbReference>
<protein>
    <recommendedName>
        <fullName evidence="5">RNA polymerase sigma factor</fullName>
    </recommendedName>
</protein>
<reference evidence="9" key="1">
    <citation type="journal article" date="2021" name="PeerJ">
        <title>Extensive microbial diversity within the chicken gut microbiome revealed by metagenomics and culture.</title>
        <authorList>
            <person name="Gilroy R."/>
            <person name="Ravi A."/>
            <person name="Getino M."/>
            <person name="Pursley I."/>
            <person name="Horton D.L."/>
            <person name="Alikhan N.F."/>
            <person name="Baker D."/>
            <person name="Gharbi K."/>
            <person name="Hall N."/>
            <person name="Watson M."/>
            <person name="Adriaenssens E.M."/>
            <person name="Foster-Nyarko E."/>
            <person name="Jarju S."/>
            <person name="Secka A."/>
            <person name="Antonio M."/>
            <person name="Oren A."/>
            <person name="Chaudhuri R.R."/>
            <person name="La Ragione R."/>
            <person name="Hildebrand F."/>
            <person name="Pallen M.J."/>
        </authorList>
    </citation>
    <scope>NUCLEOTIDE SEQUENCE</scope>
    <source>
        <strain evidence="9">CHK180-15479</strain>
    </source>
</reference>
<feature type="region of interest" description="Disordered" evidence="6">
    <location>
        <begin position="63"/>
        <end position="86"/>
    </location>
</feature>
<dbReference type="FunFam" id="1.10.601.10:FF:000001">
    <property type="entry name" value="RNA polymerase sigma factor SigA"/>
    <property type="match status" value="1"/>
</dbReference>
<dbReference type="InterPro" id="IPR007624">
    <property type="entry name" value="RNA_pol_sigma70_r3"/>
</dbReference>
<dbReference type="Pfam" id="PF03979">
    <property type="entry name" value="Sigma70_r1_1"/>
    <property type="match status" value="1"/>
</dbReference>
<comment type="function">
    <text evidence="5">Sigma factors are initiation factors that promote the attachment of RNA polymerase to specific initiation sites and are then released.</text>
</comment>
<dbReference type="Pfam" id="PF00140">
    <property type="entry name" value="Sigma70_r1_2"/>
    <property type="match status" value="1"/>
</dbReference>
<dbReference type="InterPro" id="IPR007627">
    <property type="entry name" value="RNA_pol_sigma70_r2"/>
</dbReference>
<dbReference type="CDD" id="cd06171">
    <property type="entry name" value="Sigma70_r4"/>
    <property type="match status" value="1"/>
</dbReference>
<evidence type="ECO:0000256" key="5">
    <source>
        <dbReference type="RuleBase" id="RU362124"/>
    </source>
</evidence>
<sequence>MDKTKLTQVLDRLVSQAAANENQLDIAAVMDAFAGSPVTPEEMEEVYSRLEKRGIKIQADEEETVHEADDGLLLEDDKEESLPDDVNAVREDFRWKYASVDGDDGKDTDYDGYSAPDFSQEEQEEQENYSQEGILEGVSSADPIREYLKEIGSIPLLSPEEEQELAKRKSLGDSEAGRRLVEANLRLVVSIAKRYTGRGMSFLDLVQEGNIGLMKAVEKFDYTKGYRLSTYATWWVKQSITRSLADQSRTIRLPVHMVEAVNKIRRAQRALSVKLGREPSNEEVAEEVHMSEKRVAELIQASGDTVSLETPVGDEDGSNLGDFVADDAGGSTEEKAESVFLREEIDAMLKGLSPREREVIILRFGLETGRPMTLEEVGRRFKVTRERIRQIETAALRKLRNPTRSKKIKDFLP</sequence>
<keyword evidence="3 5" id="KW-0238">DNA-binding</keyword>
<evidence type="ECO:0000259" key="8">
    <source>
        <dbReference type="PROSITE" id="PS00716"/>
    </source>
</evidence>
<dbReference type="NCBIfam" id="TIGR02937">
    <property type="entry name" value="sigma70-ECF"/>
    <property type="match status" value="1"/>
</dbReference>
<evidence type="ECO:0000256" key="3">
    <source>
        <dbReference type="ARBA" id="ARBA00023125"/>
    </source>
</evidence>
<comment type="similarity">
    <text evidence="5">Belongs to the sigma-70 factor family.</text>
</comment>
<dbReference type="GO" id="GO:0003677">
    <property type="term" value="F:DNA binding"/>
    <property type="evidence" value="ECO:0007669"/>
    <property type="project" value="UniProtKB-KW"/>
</dbReference>
<dbReference type="Pfam" id="PF04539">
    <property type="entry name" value="Sigma70_r3"/>
    <property type="match status" value="1"/>
</dbReference>
<evidence type="ECO:0000256" key="1">
    <source>
        <dbReference type="ARBA" id="ARBA00023015"/>
    </source>
</evidence>
<dbReference type="AlphaFoldDB" id="A0A9D2SG94"/>
<feature type="domain" description="RNA polymerase sigma-70" evidence="7">
    <location>
        <begin position="204"/>
        <end position="217"/>
    </location>
</feature>
<feature type="compositionally biased region" description="Acidic residues" evidence="6">
    <location>
        <begin position="63"/>
        <end position="83"/>
    </location>
</feature>
<evidence type="ECO:0000259" key="7">
    <source>
        <dbReference type="PROSITE" id="PS00715"/>
    </source>
</evidence>
<dbReference type="PANTHER" id="PTHR30603:SF47">
    <property type="entry name" value="RNA POLYMERASE SIGMA FACTOR SIGD, CHLOROPLASTIC"/>
    <property type="match status" value="1"/>
</dbReference>
<dbReference type="InterPro" id="IPR013325">
    <property type="entry name" value="RNA_pol_sigma_r2"/>
</dbReference>
<proteinExistence type="inferred from homology"/>
<feature type="region of interest" description="Disordered" evidence="6">
    <location>
        <begin position="100"/>
        <end position="131"/>
    </location>
</feature>
<dbReference type="InterPro" id="IPR009042">
    <property type="entry name" value="RNA_pol_sigma70_r1_2"/>
</dbReference>
<keyword evidence="4 5" id="KW-0804">Transcription</keyword>
<evidence type="ECO:0000256" key="6">
    <source>
        <dbReference type="SAM" id="MobiDB-lite"/>
    </source>
</evidence>
<dbReference type="InterPro" id="IPR007127">
    <property type="entry name" value="RNA_pol_sigma_70_r1_1"/>
</dbReference>